<dbReference type="SUPFAM" id="SSF55729">
    <property type="entry name" value="Acyl-CoA N-acyltransferases (Nat)"/>
    <property type="match status" value="1"/>
</dbReference>
<dbReference type="InterPro" id="IPR016181">
    <property type="entry name" value="Acyl_CoA_acyltransferase"/>
</dbReference>
<proteinExistence type="predicted"/>
<accession>A0A9X1NAZ6</accession>
<dbReference type="PANTHER" id="PTHR41700">
    <property type="entry name" value="GCN5-RELATED N-ACETYLTRANSFERASE"/>
    <property type="match status" value="1"/>
</dbReference>
<gene>
    <name evidence="1" type="ORF">LR394_07710</name>
</gene>
<protein>
    <recommendedName>
        <fullName evidence="3">GNAT family N-acetyltransferase</fullName>
    </recommendedName>
</protein>
<dbReference type="Proteomes" id="UP001138997">
    <property type="component" value="Unassembled WGS sequence"/>
</dbReference>
<evidence type="ECO:0000313" key="2">
    <source>
        <dbReference type="Proteomes" id="UP001138997"/>
    </source>
</evidence>
<sequence>MERSKGTADARRSAQRAAARAGVSVRALGSTADSFVCERFLAEVWQTEPGAPPLAADVIKAMADAGAYVAGAFDGEQLLAACVGLWGPPDHPEMHSHIAGVLTSARRRDVGFALKLDQRAHVLEHGAHEITWTFDPLIARNAHFNFRKLGGGAQQYLIDHYGQLPDGLNGADPSDRLLLRWELLGERARAACDGDGRLSTTPDLALLLGCDDERPVSHTTDAQVVVVAVPSDIEALRRQDPALAAEWRTALREVLGGLLSAGASLIDFDRTAGGYVLVRGER</sequence>
<name>A0A9X1NAZ6_9ACTN</name>
<evidence type="ECO:0000313" key="1">
    <source>
        <dbReference type="EMBL" id="MCD5310775.1"/>
    </source>
</evidence>
<organism evidence="1 2">
    <name type="scientific">Kineosporia babensis</name>
    <dbReference type="NCBI Taxonomy" id="499548"/>
    <lineage>
        <taxon>Bacteria</taxon>
        <taxon>Bacillati</taxon>
        <taxon>Actinomycetota</taxon>
        <taxon>Actinomycetes</taxon>
        <taxon>Kineosporiales</taxon>
        <taxon>Kineosporiaceae</taxon>
        <taxon>Kineosporia</taxon>
    </lineage>
</organism>
<dbReference type="InterPro" id="IPR038764">
    <property type="entry name" value="GNAT_N_AcTrfase_prd"/>
</dbReference>
<dbReference type="RefSeq" id="WP_231439951.1">
    <property type="nucleotide sequence ID" value="NZ_JAJOMB010000003.1"/>
</dbReference>
<dbReference type="AlphaFoldDB" id="A0A9X1NAZ6"/>
<reference evidence="1" key="1">
    <citation type="submission" date="2021-11" db="EMBL/GenBank/DDBJ databases">
        <title>Streptomyces corallinus and Kineosporia corallina sp. nov., two new coral-derived marine actinobacteria.</title>
        <authorList>
            <person name="Buangrab K."/>
            <person name="Sutthacheep M."/>
            <person name="Yeemin T."/>
            <person name="Harunari E."/>
            <person name="Igarashi Y."/>
            <person name="Sripreechasak P."/>
            <person name="Kanchanasin P."/>
            <person name="Tanasupawat S."/>
            <person name="Phongsopitanun W."/>
        </authorList>
    </citation>
    <scope>NUCLEOTIDE SEQUENCE</scope>
    <source>
        <strain evidence="1">JCM 31032</strain>
    </source>
</reference>
<comment type="caution">
    <text evidence="1">The sequence shown here is derived from an EMBL/GenBank/DDBJ whole genome shotgun (WGS) entry which is preliminary data.</text>
</comment>
<evidence type="ECO:0008006" key="3">
    <source>
        <dbReference type="Google" id="ProtNLM"/>
    </source>
</evidence>
<dbReference type="PANTHER" id="PTHR41700:SF1">
    <property type="entry name" value="N-ACETYLTRANSFERASE DOMAIN-CONTAINING PROTEIN"/>
    <property type="match status" value="1"/>
</dbReference>
<keyword evidence="2" id="KW-1185">Reference proteome</keyword>
<dbReference type="EMBL" id="JAJOMB010000003">
    <property type="protein sequence ID" value="MCD5310775.1"/>
    <property type="molecule type" value="Genomic_DNA"/>
</dbReference>